<geneLocation type="mitochondrion" evidence="1"/>
<dbReference type="AlphaFoldDB" id="A0A654IBP4"/>
<dbReference type="Proteomes" id="UP000425232">
    <property type="component" value="Mitochondrion mt_Boe"/>
</dbReference>
<evidence type="ECO:0000313" key="1">
    <source>
        <dbReference type="EMBL" id="VZL70120.1"/>
    </source>
</evidence>
<keyword evidence="1" id="KW-0496">Mitochondrion</keyword>
<proteinExistence type="predicted"/>
<protein>
    <submittedName>
        <fullName evidence="1">Orf86 protein</fullName>
    </submittedName>
</protein>
<gene>
    <name evidence="1" type="primary">orf86</name>
</gene>
<organism evidence="1 2">
    <name type="scientific">Vitis riparia x Vitis cinerea</name>
    <dbReference type="NCBI Taxonomy" id="2018007"/>
    <lineage>
        <taxon>Eukaryota</taxon>
        <taxon>Viridiplantae</taxon>
        <taxon>Streptophyta</taxon>
        <taxon>Embryophyta</taxon>
        <taxon>Tracheophyta</taxon>
        <taxon>Spermatophyta</taxon>
        <taxon>Magnoliopsida</taxon>
        <taxon>eudicotyledons</taxon>
        <taxon>Gunneridae</taxon>
        <taxon>Pentapetalae</taxon>
        <taxon>rosids</taxon>
        <taxon>Vitales</taxon>
        <taxon>Vitaceae</taxon>
        <taxon>Viteae</taxon>
        <taxon>Vitis</taxon>
    </lineage>
</organism>
<evidence type="ECO:0000313" key="2">
    <source>
        <dbReference type="Proteomes" id="UP000425232"/>
    </source>
</evidence>
<reference evidence="2" key="1">
    <citation type="submission" date="2019-11" db="EMBL/GenBank/DDBJ databases">
        <authorList>
            <person name="Holtgraewe L D."/>
            <person name="Pucker B."/>
            <person name="Weisshaar B."/>
        </authorList>
    </citation>
    <scope>NUCLEOTIDE SEQUENCE [LARGE SCALE GENOMIC DNA]</scope>
</reference>
<sequence>MQRCSSEARVRDCPPHRPEEQWLCCFARLQRDIPKVPTLNRKKEQSTICLTHAPGIPRHRGYNKFFYWIESRGKAYSVRAQLSPPP</sequence>
<dbReference type="EMBL" id="LR738918">
    <property type="protein sequence ID" value="VZL70120.1"/>
    <property type="molecule type" value="Genomic_DNA"/>
</dbReference>
<name>A0A654IBP4_9ROSI</name>
<accession>A0A654IBP4</accession>